<dbReference type="Proteomes" id="UP000240830">
    <property type="component" value="Unassembled WGS sequence"/>
</dbReference>
<dbReference type="InterPro" id="IPR001356">
    <property type="entry name" value="HD"/>
</dbReference>
<feature type="compositionally biased region" description="Polar residues" evidence="3">
    <location>
        <begin position="209"/>
        <end position="240"/>
    </location>
</feature>
<evidence type="ECO:0000313" key="6">
    <source>
        <dbReference type="Proteomes" id="UP000240830"/>
    </source>
</evidence>
<dbReference type="Pfam" id="PF00046">
    <property type="entry name" value="Homeodomain"/>
    <property type="match status" value="1"/>
</dbReference>
<keyword evidence="1 2" id="KW-0238">DNA-binding</keyword>
<dbReference type="GO" id="GO:0005634">
    <property type="term" value="C:nucleus"/>
    <property type="evidence" value="ECO:0007669"/>
    <property type="project" value="UniProtKB-SubCell"/>
</dbReference>
<feature type="domain" description="Homeobox" evidence="4">
    <location>
        <begin position="142"/>
        <end position="194"/>
    </location>
</feature>
<dbReference type="InterPro" id="IPR009057">
    <property type="entry name" value="Homeodomain-like_sf"/>
</dbReference>
<dbReference type="Gene3D" id="1.10.10.60">
    <property type="entry name" value="Homeodomain-like"/>
    <property type="match status" value="1"/>
</dbReference>
<dbReference type="EMBL" id="MTSL01000134">
    <property type="protein sequence ID" value="PJF18222.1"/>
    <property type="molecule type" value="Genomic_DNA"/>
</dbReference>
<feature type="DNA-binding region" description="Homeobox" evidence="1">
    <location>
        <begin position="144"/>
        <end position="195"/>
    </location>
</feature>
<keyword evidence="6" id="KW-1185">Reference proteome</keyword>
<gene>
    <name evidence="5" type="ORF">PSACC_01946</name>
</gene>
<evidence type="ECO:0000313" key="5">
    <source>
        <dbReference type="EMBL" id="PJF18222.1"/>
    </source>
</evidence>
<dbReference type="GO" id="GO:0003677">
    <property type="term" value="F:DNA binding"/>
    <property type="evidence" value="ECO:0007669"/>
    <property type="project" value="UniProtKB-UniRule"/>
</dbReference>
<evidence type="ECO:0000259" key="4">
    <source>
        <dbReference type="PROSITE" id="PS50071"/>
    </source>
</evidence>
<protein>
    <submittedName>
        <fullName evidence="5">Putative HD-2 (Homeodomain)</fullName>
    </submittedName>
</protein>
<sequence length="278" mass="31807">MRLFLQHTSRTKSVIDEAVSAFKRRNLAQANLLLQQNLLEARDIHQELLLEASTKLANEHLAQYARFVRTLSDQVDQKVSDVNNTGASVQRLLLVTPTALMQMSVVMFRFAVANRLYRFQVKILEMSFVHNSLQSTVLTAKRFSNDIISTLTSSYSADSYPGLPEVARLGRVTGLGERQIVMWFTNRRSRTNNKRSRSGKSCDHEILSDANTLSPPDSPSSMISFPPQHRQSQLSSDDNFFQESSRQAELEFYKTMVCNNTRHHWDDYAEFFADIGRH</sequence>
<feature type="region of interest" description="Disordered" evidence="3">
    <location>
        <begin position="191"/>
        <end position="240"/>
    </location>
</feature>
<dbReference type="STRING" id="1246581.A0A2H9TKE1"/>
<reference evidence="5 6" key="1">
    <citation type="submission" date="2016-10" db="EMBL/GenBank/DDBJ databases">
        <title>The genome of Paramicrosporidium saccamoebae is the missing link in understanding Cryptomycota and Microsporidia evolution.</title>
        <authorList>
            <person name="Quandt C.A."/>
            <person name="Beaudet D."/>
            <person name="Corsaro D."/>
            <person name="Michel R."/>
            <person name="Corradi N."/>
            <person name="James T."/>
        </authorList>
    </citation>
    <scope>NUCLEOTIDE SEQUENCE [LARGE SCALE GENOMIC DNA]</scope>
    <source>
        <strain evidence="5 6">KSL3</strain>
    </source>
</reference>
<evidence type="ECO:0000256" key="3">
    <source>
        <dbReference type="SAM" id="MobiDB-lite"/>
    </source>
</evidence>
<proteinExistence type="predicted"/>
<evidence type="ECO:0000256" key="2">
    <source>
        <dbReference type="RuleBase" id="RU000682"/>
    </source>
</evidence>
<dbReference type="CDD" id="cd00086">
    <property type="entry name" value="homeodomain"/>
    <property type="match status" value="1"/>
</dbReference>
<dbReference type="SUPFAM" id="SSF46689">
    <property type="entry name" value="Homeodomain-like"/>
    <property type="match status" value="1"/>
</dbReference>
<keyword evidence="1 2" id="KW-0371">Homeobox</keyword>
<organism evidence="5 6">
    <name type="scientific">Paramicrosporidium saccamoebae</name>
    <dbReference type="NCBI Taxonomy" id="1246581"/>
    <lineage>
        <taxon>Eukaryota</taxon>
        <taxon>Fungi</taxon>
        <taxon>Fungi incertae sedis</taxon>
        <taxon>Cryptomycota</taxon>
        <taxon>Cryptomycota incertae sedis</taxon>
        <taxon>Paramicrosporidium</taxon>
    </lineage>
</organism>
<evidence type="ECO:0000256" key="1">
    <source>
        <dbReference type="PROSITE-ProRule" id="PRU00108"/>
    </source>
</evidence>
<name>A0A2H9TKE1_9FUNG</name>
<accession>A0A2H9TKE1</accession>
<keyword evidence="1 2" id="KW-0539">Nucleus</keyword>
<dbReference type="AlphaFoldDB" id="A0A2H9TKE1"/>
<comment type="caution">
    <text evidence="5">The sequence shown here is derived from an EMBL/GenBank/DDBJ whole genome shotgun (WGS) entry which is preliminary data.</text>
</comment>
<dbReference type="PROSITE" id="PS50071">
    <property type="entry name" value="HOMEOBOX_2"/>
    <property type="match status" value="1"/>
</dbReference>
<dbReference type="SMART" id="SM00389">
    <property type="entry name" value="HOX"/>
    <property type="match status" value="1"/>
</dbReference>
<comment type="subcellular location">
    <subcellularLocation>
        <location evidence="1 2">Nucleus</location>
    </subcellularLocation>
</comment>